<feature type="domain" description="Spermatogenesis-associated protein 20-like TRX" evidence="1">
    <location>
        <begin position="74"/>
        <end position="235"/>
    </location>
</feature>
<gene>
    <name evidence="3" type="primary">LOC115887817</name>
</gene>
<reference evidence="3" key="1">
    <citation type="submission" date="2025-08" db="UniProtKB">
        <authorList>
            <consortium name="RefSeq"/>
        </authorList>
    </citation>
    <scope>IDENTIFICATION</scope>
    <source>
        <tissue evidence="3">Gonads</tissue>
    </source>
</reference>
<organism evidence="2 3">
    <name type="scientific">Sitophilus oryzae</name>
    <name type="common">Rice weevil</name>
    <name type="synonym">Curculio oryzae</name>
    <dbReference type="NCBI Taxonomy" id="7048"/>
    <lineage>
        <taxon>Eukaryota</taxon>
        <taxon>Metazoa</taxon>
        <taxon>Ecdysozoa</taxon>
        <taxon>Arthropoda</taxon>
        <taxon>Hexapoda</taxon>
        <taxon>Insecta</taxon>
        <taxon>Pterygota</taxon>
        <taxon>Neoptera</taxon>
        <taxon>Endopterygota</taxon>
        <taxon>Coleoptera</taxon>
        <taxon>Polyphaga</taxon>
        <taxon>Cucujiformia</taxon>
        <taxon>Curculionidae</taxon>
        <taxon>Dryophthorinae</taxon>
        <taxon>Sitophilus</taxon>
    </lineage>
</organism>
<sequence>MILPRIAQNLNTWYSVFRKAGSFKCDPICFKTCNNFYGTSPRNVGLSILATKSLNINNIRNMAEASSATHQKLNRLADEKSPYLLQHATNPVDWYPWGEEAFDKAKAENKPIFLSVGYSTCHWCHVMEKESFENNSVAEIMNEHFVNIKVDREERPDVDKLYMSFIQATVGGGGWPMSVFLTPDLEPIVGGTYFPPEDTKYGRPGFKTVLLTMSNQWKTNRNTLMKSGKHCLDVLQKATKSSDKASTSSEPVDVPHEDCWKKCALQLSRAYEADFGGFSVAPKFPQPSNFNFLFHIYASEKDSERGFQCLEMCLHTLKKMAYGGIHDHVNTGFARYSVDDRWHVPHFEKMLYDQAQLAVSYCDAYVVTKDQFYADVANDILTYVSRDLSHPLGGFYGAQDADSYPHEGAAHKQEGAFCVWEYDDIVNLLDQETNGVKHSDVIIHHYSVKPEGNVKSSQDPHGELTKKNVLSCFGSYESTAQKFNITVEVLKDILAKSHKILYEERQKRPKPDTDTKIVTSWNGLMISGFAKAGFVLKNEAYINRAIQAANFIKKFLYDHDNKILLRCCYKGENEDVVQTAIPVQGFLDDYAFLIRGLLDLYEASLDADWLQWAETLQEQQDALFWDEKNFGYFNSPAGDGSILIRGKEDQDGAEPCGNSMAVHNLIRLANYLKREDLRDKAGKTLTCFSERLKSIPVALPEMCSALMLYQNYPTQVFIAGPTEDNDTQALLDVVRSRFMPGRILAVADGPGGRAGLLYQRIETFQRLRPVHGKAAAYVCRNFACNLPVTDPNELASTLDDGSVTEGDKK</sequence>
<accession>A0A6J2YJ72</accession>
<evidence type="ECO:0000259" key="1">
    <source>
        <dbReference type="Pfam" id="PF03190"/>
    </source>
</evidence>
<dbReference type="InterPro" id="IPR008928">
    <property type="entry name" value="6-hairpin_glycosidase_sf"/>
</dbReference>
<dbReference type="Proteomes" id="UP000504635">
    <property type="component" value="Unplaced"/>
</dbReference>
<dbReference type="GeneID" id="115887817"/>
<evidence type="ECO:0000313" key="2">
    <source>
        <dbReference type="Proteomes" id="UP000504635"/>
    </source>
</evidence>
<name>A0A6J2YJ72_SITOR</name>
<dbReference type="SUPFAM" id="SSF48208">
    <property type="entry name" value="Six-hairpin glycosidases"/>
    <property type="match status" value="1"/>
</dbReference>
<dbReference type="AlphaFoldDB" id="A0A6J2YJ72"/>
<dbReference type="InParanoid" id="A0A6J2YJ72"/>
<dbReference type="FunCoup" id="A0A6J2YJ72">
    <property type="interactions" value="810"/>
</dbReference>
<dbReference type="InterPro" id="IPR036249">
    <property type="entry name" value="Thioredoxin-like_sf"/>
</dbReference>
<dbReference type="SUPFAM" id="SSF52833">
    <property type="entry name" value="Thioredoxin-like"/>
    <property type="match status" value="1"/>
</dbReference>
<dbReference type="InterPro" id="IPR012341">
    <property type="entry name" value="6hp_glycosidase-like_sf"/>
</dbReference>
<dbReference type="InterPro" id="IPR024705">
    <property type="entry name" value="Ssp411"/>
</dbReference>
<keyword evidence="2" id="KW-1185">Reference proteome</keyword>
<proteinExistence type="predicted"/>
<dbReference type="KEGG" id="soy:115887817"/>
<dbReference type="RefSeq" id="XP_030763189.1">
    <property type="nucleotide sequence ID" value="XM_030907329.1"/>
</dbReference>
<dbReference type="Gene3D" id="3.40.30.10">
    <property type="entry name" value="Glutaredoxin"/>
    <property type="match status" value="1"/>
</dbReference>
<dbReference type="Gene3D" id="1.50.10.10">
    <property type="match status" value="1"/>
</dbReference>
<dbReference type="PIRSF" id="PIRSF006402">
    <property type="entry name" value="UCP006402_thioredoxin"/>
    <property type="match status" value="1"/>
</dbReference>
<dbReference type="InterPro" id="IPR004879">
    <property type="entry name" value="Ssp411-like_TRX"/>
</dbReference>
<dbReference type="Pfam" id="PF03190">
    <property type="entry name" value="Thioredox_DsbH"/>
    <property type="match status" value="1"/>
</dbReference>
<dbReference type="PANTHER" id="PTHR42899">
    <property type="entry name" value="SPERMATOGENESIS-ASSOCIATED PROTEIN 20"/>
    <property type="match status" value="1"/>
</dbReference>
<dbReference type="PANTHER" id="PTHR42899:SF1">
    <property type="entry name" value="SPERMATOGENESIS-ASSOCIATED PROTEIN 20"/>
    <property type="match status" value="1"/>
</dbReference>
<dbReference type="GO" id="GO:0005975">
    <property type="term" value="P:carbohydrate metabolic process"/>
    <property type="evidence" value="ECO:0007669"/>
    <property type="project" value="InterPro"/>
</dbReference>
<protein>
    <submittedName>
        <fullName evidence="3">Spermatogenesis-associated protein 20 isoform X1</fullName>
    </submittedName>
</protein>
<evidence type="ECO:0000313" key="3">
    <source>
        <dbReference type="RefSeq" id="XP_030763189.1"/>
    </source>
</evidence>
<dbReference type="CDD" id="cd02955">
    <property type="entry name" value="SSP411"/>
    <property type="match status" value="1"/>
</dbReference>
<dbReference type="OrthoDB" id="1923667at2759"/>